<comment type="caution">
    <text evidence="3">The sequence shown here is derived from an EMBL/GenBank/DDBJ whole genome shotgun (WGS) entry which is preliminary data.</text>
</comment>
<gene>
    <name evidence="3" type="ORF">WJX74_008777</name>
</gene>
<dbReference type="EMBL" id="JALJOS010000011">
    <property type="protein sequence ID" value="KAK9833161.1"/>
    <property type="molecule type" value="Genomic_DNA"/>
</dbReference>
<protein>
    <recommendedName>
        <fullName evidence="5">SGNH/GDSL hydrolase family protein</fullName>
    </recommendedName>
</protein>
<comment type="similarity">
    <text evidence="1">Belongs to the 'GDSL' lipolytic enzyme family.</text>
</comment>
<accession>A0AAW1RH69</accession>
<dbReference type="Pfam" id="PF00657">
    <property type="entry name" value="Lipase_GDSL"/>
    <property type="match status" value="1"/>
</dbReference>
<keyword evidence="2" id="KW-0378">Hydrolase</keyword>
<dbReference type="InterPro" id="IPR001087">
    <property type="entry name" value="GDSL"/>
</dbReference>
<dbReference type="InterPro" id="IPR051058">
    <property type="entry name" value="GDSL_Est/Lipase"/>
</dbReference>
<keyword evidence="4" id="KW-1185">Reference proteome</keyword>
<evidence type="ECO:0000313" key="4">
    <source>
        <dbReference type="Proteomes" id="UP001438707"/>
    </source>
</evidence>
<organism evidence="3 4">
    <name type="scientific">Apatococcus lobatus</name>
    <dbReference type="NCBI Taxonomy" id="904363"/>
    <lineage>
        <taxon>Eukaryota</taxon>
        <taxon>Viridiplantae</taxon>
        <taxon>Chlorophyta</taxon>
        <taxon>core chlorophytes</taxon>
        <taxon>Trebouxiophyceae</taxon>
        <taxon>Chlorellales</taxon>
        <taxon>Chlorellaceae</taxon>
        <taxon>Apatococcus</taxon>
    </lineage>
</organism>
<dbReference type="AlphaFoldDB" id="A0AAW1RH69"/>
<dbReference type="PANTHER" id="PTHR45648">
    <property type="entry name" value="GDSL LIPASE/ACYLHYDROLASE FAMILY PROTEIN (AFU_ORTHOLOGUE AFUA_4G14700)"/>
    <property type="match status" value="1"/>
</dbReference>
<proteinExistence type="inferred from homology"/>
<evidence type="ECO:0000256" key="2">
    <source>
        <dbReference type="ARBA" id="ARBA00022801"/>
    </source>
</evidence>
<reference evidence="3 4" key="1">
    <citation type="journal article" date="2024" name="Nat. Commun.">
        <title>Phylogenomics reveals the evolutionary origins of lichenization in chlorophyte algae.</title>
        <authorList>
            <person name="Puginier C."/>
            <person name="Libourel C."/>
            <person name="Otte J."/>
            <person name="Skaloud P."/>
            <person name="Haon M."/>
            <person name="Grisel S."/>
            <person name="Petersen M."/>
            <person name="Berrin J.G."/>
            <person name="Delaux P.M."/>
            <person name="Dal Grande F."/>
            <person name="Keller J."/>
        </authorList>
    </citation>
    <scope>NUCLEOTIDE SEQUENCE [LARGE SCALE GENOMIC DNA]</scope>
    <source>
        <strain evidence="3 4">SAG 2145</strain>
    </source>
</reference>
<evidence type="ECO:0000313" key="3">
    <source>
        <dbReference type="EMBL" id="KAK9833161.1"/>
    </source>
</evidence>
<name>A0AAW1RH69_9CHLO</name>
<dbReference type="Gene3D" id="3.40.50.1110">
    <property type="entry name" value="SGNH hydrolase"/>
    <property type="match status" value="1"/>
</dbReference>
<dbReference type="SUPFAM" id="SSF52266">
    <property type="entry name" value="SGNH hydrolase"/>
    <property type="match status" value="1"/>
</dbReference>
<dbReference type="Proteomes" id="UP001438707">
    <property type="component" value="Unassembled WGS sequence"/>
</dbReference>
<evidence type="ECO:0000256" key="1">
    <source>
        <dbReference type="ARBA" id="ARBA00008668"/>
    </source>
</evidence>
<dbReference type="CDD" id="cd01846">
    <property type="entry name" value="fatty_acyltransferase_like"/>
    <property type="match status" value="1"/>
</dbReference>
<sequence length="435" mass="46180">MPATGSQPLSSSPRLGTPGTLWSSTYCFWSRASLGASCHTRRPDRSKGMALCRYALLAAVLGLAAHSAHAQDTRQRLIVFGDGLADNGNGGAQLYARGLTGNDTLAFPPSPYLPGRFTNGYVMPEYLAQYLDLQLFDFAIAGATSGATSSFFQIQNNTVGVPNNITTPRNVNVPSVFNQVTNYVNITSSISANDFYALIVGSNDYYDILAGANTTVAQVVGRIQQSAATLYGSGVRKLVIAEVPPLQATPFAQAQSAGVRTQLTNLVTQHNSQLSTAVSSLSRQYPQGTFAIIPVYTMVNSIASNPTRYGYTNATTQCYGTVSQPIGTGGLSVCSDPGAHIFWDRLNPTTNVHQQIAATAAREIAFTAGVPAMAPAVQALPVQLSVHGHLDQSTPQEALSGKLALLHKRGKVERAYKGVQIAREPSADCPFCTKI</sequence>
<dbReference type="InterPro" id="IPR036514">
    <property type="entry name" value="SGNH_hydro_sf"/>
</dbReference>
<dbReference type="PANTHER" id="PTHR45648:SF22">
    <property type="entry name" value="GDSL LIPASE_ACYLHYDROLASE FAMILY PROTEIN (AFU_ORTHOLOGUE AFUA_4G14700)"/>
    <property type="match status" value="1"/>
</dbReference>
<dbReference type="GO" id="GO:0016788">
    <property type="term" value="F:hydrolase activity, acting on ester bonds"/>
    <property type="evidence" value="ECO:0007669"/>
    <property type="project" value="InterPro"/>
</dbReference>
<evidence type="ECO:0008006" key="5">
    <source>
        <dbReference type="Google" id="ProtNLM"/>
    </source>
</evidence>